<sequence>MNSNKSVTASTNGNNFNKFHVEVDGIHMNLNIHGYVGCQHPKQALKILNAESLVLRPVNDNNGLSMSVPVSVTSTKESPEQRFRSIGFVNPSSEDDYIDEDTDFSKAEVYVKDDVNLSDLI</sequence>
<organism evidence="1">
    <name type="scientific">marine metagenome</name>
    <dbReference type="NCBI Taxonomy" id="408172"/>
    <lineage>
        <taxon>unclassified sequences</taxon>
        <taxon>metagenomes</taxon>
        <taxon>ecological metagenomes</taxon>
    </lineage>
</organism>
<name>A0A383AS47_9ZZZZ</name>
<reference evidence="1" key="1">
    <citation type="submission" date="2018-05" db="EMBL/GenBank/DDBJ databases">
        <authorList>
            <person name="Lanie J.A."/>
            <person name="Ng W.-L."/>
            <person name="Kazmierczak K.M."/>
            <person name="Andrzejewski T.M."/>
            <person name="Davidsen T.M."/>
            <person name="Wayne K.J."/>
            <person name="Tettelin H."/>
            <person name="Glass J.I."/>
            <person name="Rusch D."/>
            <person name="Podicherti R."/>
            <person name="Tsui H.-C.T."/>
            <person name="Winkler M.E."/>
        </authorList>
    </citation>
    <scope>NUCLEOTIDE SEQUENCE</scope>
</reference>
<dbReference type="EMBL" id="UINC01194355">
    <property type="protein sequence ID" value="SVE10401.1"/>
    <property type="molecule type" value="Genomic_DNA"/>
</dbReference>
<dbReference type="AlphaFoldDB" id="A0A383AS47"/>
<proteinExistence type="predicted"/>
<evidence type="ECO:0000313" key="1">
    <source>
        <dbReference type="EMBL" id="SVE10401.1"/>
    </source>
</evidence>
<protein>
    <submittedName>
        <fullName evidence="1">Uncharacterized protein</fullName>
    </submittedName>
</protein>
<accession>A0A383AS47</accession>
<gene>
    <name evidence="1" type="ORF">METZ01_LOCUS463255</name>
</gene>